<comment type="caution">
    <text evidence="1">The sequence shown here is derived from an EMBL/GenBank/DDBJ whole genome shotgun (WGS) entry which is preliminary data.</text>
</comment>
<proteinExistence type="predicted"/>
<dbReference type="SUPFAM" id="SSF52172">
    <property type="entry name" value="CheY-like"/>
    <property type="match status" value="1"/>
</dbReference>
<dbReference type="OrthoDB" id="9814495at2"/>
<keyword evidence="2" id="KW-1185">Reference proteome</keyword>
<evidence type="ECO:0000313" key="1">
    <source>
        <dbReference type="EMBL" id="RVT91551.1"/>
    </source>
</evidence>
<evidence type="ECO:0008006" key="3">
    <source>
        <dbReference type="Google" id="ProtNLM"/>
    </source>
</evidence>
<dbReference type="SUPFAM" id="SSF52540">
    <property type="entry name" value="P-loop containing nucleoside triphosphate hydrolases"/>
    <property type="match status" value="1"/>
</dbReference>
<evidence type="ECO:0000313" key="2">
    <source>
        <dbReference type="Proteomes" id="UP000282957"/>
    </source>
</evidence>
<organism evidence="1 2">
    <name type="scientific">Rhodovarius crocodyli</name>
    <dbReference type="NCBI Taxonomy" id="1979269"/>
    <lineage>
        <taxon>Bacteria</taxon>
        <taxon>Pseudomonadati</taxon>
        <taxon>Pseudomonadota</taxon>
        <taxon>Alphaproteobacteria</taxon>
        <taxon>Acetobacterales</taxon>
        <taxon>Roseomonadaceae</taxon>
        <taxon>Rhodovarius</taxon>
    </lineage>
</organism>
<dbReference type="Proteomes" id="UP000282957">
    <property type="component" value="Unassembled WGS sequence"/>
</dbReference>
<sequence>MNAITTSLAAGAADGSGRLPQAMILTLDPALTDRVAAAMAGVATLHRADPDAEIALAAIGETRPSLLLIDTDDGGAELEQMITRLRRALPGVALVALGDEGQADMILTCLRAGAADYVGRQAGDLVLRRVLRKRLERDPRDSSPSRLCPAKAVIGARASDSSREVALSLAVREATAPGAGTVLLLDLAPDAWESELALDVAPRYTLADALDDIDRLDATLLNGAVVQENASGLRYLGQRPGRAESASAADIGALVGLLRGFYDMVVVHLGHAATPRAASLLSGLPHASLVMTQSIAGAQAAAELMRQSFPGGVPSSLVLAVAEHDARQHPTAPALAGTLGISRHVPLPDRRQVLRTAANEGRFGTLMPKDRAMARGVAELSARLQPEGMQRAQRSLLQRLVNLQGLFGR</sequence>
<reference evidence="1 2" key="1">
    <citation type="submission" date="2019-01" db="EMBL/GenBank/DDBJ databases">
        <authorList>
            <person name="Chen W.-M."/>
        </authorList>
    </citation>
    <scope>NUCLEOTIDE SEQUENCE [LARGE SCALE GENOMIC DNA]</scope>
    <source>
        <strain evidence="1 2">CCP-6</strain>
    </source>
</reference>
<dbReference type="InterPro" id="IPR027417">
    <property type="entry name" value="P-loop_NTPase"/>
</dbReference>
<dbReference type="AlphaFoldDB" id="A0A437M1G9"/>
<name>A0A437M1G9_9PROT</name>
<dbReference type="Gene3D" id="3.40.50.2300">
    <property type="match status" value="1"/>
</dbReference>
<protein>
    <recommendedName>
        <fullName evidence="3">Response regulator</fullName>
    </recommendedName>
</protein>
<dbReference type="Gene3D" id="3.40.50.300">
    <property type="entry name" value="P-loop containing nucleotide triphosphate hydrolases"/>
    <property type="match status" value="1"/>
</dbReference>
<dbReference type="EMBL" id="SACL01000010">
    <property type="protein sequence ID" value="RVT91551.1"/>
    <property type="molecule type" value="Genomic_DNA"/>
</dbReference>
<dbReference type="InterPro" id="IPR011006">
    <property type="entry name" value="CheY-like_superfamily"/>
</dbReference>
<accession>A0A437M1G9</accession>
<gene>
    <name evidence="1" type="ORF">EOD42_21510</name>
</gene>
<dbReference type="RefSeq" id="WP_127789654.1">
    <property type="nucleotide sequence ID" value="NZ_SACL01000010.1"/>
</dbReference>